<dbReference type="Proteomes" id="UP000294498">
    <property type="component" value="Unassembled WGS sequence"/>
</dbReference>
<dbReference type="EMBL" id="SODV01000001">
    <property type="protein sequence ID" value="TDX01407.1"/>
    <property type="molecule type" value="Genomic_DNA"/>
</dbReference>
<comment type="similarity">
    <text evidence="2">Belongs to the glycosyl hydrolase 88 family.</text>
</comment>
<keyword evidence="5" id="KW-1185">Reference proteome</keyword>
<dbReference type="GO" id="GO:0000272">
    <property type="term" value="P:polysaccharide catabolic process"/>
    <property type="evidence" value="ECO:0007669"/>
    <property type="project" value="TreeGrafter"/>
</dbReference>
<dbReference type="GO" id="GO:0052757">
    <property type="term" value="F:chondroitin hydrolase activity"/>
    <property type="evidence" value="ECO:0007669"/>
    <property type="project" value="TreeGrafter"/>
</dbReference>
<dbReference type="InterPro" id="IPR052369">
    <property type="entry name" value="UG_Glycosaminoglycan_Hydrolase"/>
</dbReference>
<dbReference type="InterPro" id="IPR008928">
    <property type="entry name" value="6-hairpin_glycosidase_sf"/>
</dbReference>
<feature type="signal peptide" evidence="3">
    <location>
        <begin position="1"/>
        <end position="15"/>
    </location>
</feature>
<dbReference type="InterPro" id="IPR012341">
    <property type="entry name" value="6hp_glycosidase-like_sf"/>
</dbReference>
<dbReference type="PANTHER" id="PTHR36845:SF1">
    <property type="entry name" value="HYDROLASE, PUTATIVE (AFU_ORTHOLOGUE AFUA_7G05090)-RELATED"/>
    <property type="match status" value="1"/>
</dbReference>
<dbReference type="PANTHER" id="PTHR36845">
    <property type="entry name" value="HYDROLASE, PUTATIVE (AFU_ORTHOLOGUE AFUA_7G05090)-RELATED"/>
    <property type="match status" value="1"/>
</dbReference>
<evidence type="ECO:0000256" key="1">
    <source>
        <dbReference type="ARBA" id="ARBA00022801"/>
    </source>
</evidence>
<evidence type="ECO:0000256" key="2">
    <source>
        <dbReference type="ARBA" id="ARBA00038358"/>
    </source>
</evidence>
<evidence type="ECO:0000256" key="3">
    <source>
        <dbReference type="SAM" id="SignalP"/>
    </source>
</evidence>
<feature type="chain" id="PRO_5020283538" evidence="3">
    <location>
        <begin position="16"/>
        <end position="468"/>
    </location>
</feature>
<dbReference type="SUPFAM" id="SSF48208">
    <property type="entry name" value="Six-hairpin glycosidases"/>
    <property type="match status" value="1"/>
</dbReference>
<protein>
    <submittedName>
        <fullName evidence="4">Glycosyl hydrolase family 88</fullName>
    </submittedName>
</protein>
<keyword evidence="3" id="KW-0732">Signal</keyword>
<dbReference type="RefSeq" id="WP_133993906.1">
    <property type="nucleotide sequence ID" value="NZ_SODV01000001.1"/>
</dbReference>
<sequence>MRTLLLLLLSLSASAQWKPDPVLLRTIDTNLQLACTQYKFLADHTPAGVLPRSYAGGHWVTSGPGWWTSGFVAGTMLQLYSACPDTALRGDALRLLDLLYTQQYNKGTHDLGFMMYCSYGTALRVLGGKAFDTVLMNSARSLATRFRPKVGCIRSWDHDKWEYPVIIDNMMNLELLLWASRHSGDTSFRHIAMTHANTTMRNHYRPDYSSFHVVDYDTVTGAVIGRETAQGFADSSAWARGQAWGLYGYTMMYRGTRDPRYLDQANHIAGYLLRRLPADGVPYWDYDDPAHTYRDASAAAVMASAFIELSGYVPASLSRRYRLAAETMLRTLSSPVYRAAFGTNGGFLLMHSVGNMPAHSEIDVPLTYADYYYVEAMLRYRALAQVHRPQSKEEMILICNKFMDGFVKDTYADAFDGIKPYSSIQDVKIDTIALTVKREMAGVRPFYGKTLSAGGSKRPSPAKTRPLN</sequence>
<evidence type="ECO:0000313" key="5">
    <source>
        <dbReference type="Proteomes" id="UP000294498"/>
    </source>
</evidence>
<name>A0A4R8DVG5_9BACT</name>
<proteinExistence type="inferred from homology"/>
<dbReference type="Gene3D" id="1.50.10.10">
    <property type="match status" value="1"/>
</dbReference>
<accession>A0A4R8DVG5</accession>
<comment type="caution">
    <text evidence="4">The sequence shown here is derived from an EMBL/GenBank/DDBJ whole genome shotgun (WGS) entry which is preliminary data.</text>
</comment>
<dbReference type="AlphaFoldDB" id="A0A4R8DVG5"/>
<reference evidence="4 5" key="1">
    <citation type="submission" date="2019-03" db="EMBL/GenBank/DDBJ databases">
        <title>Genomic Encyclopedia of Type Strains, Phase IV (KMG-IV): sequencing the most valuable type-strain genomes for metagenomic binning, comparative biology and taxonomic classification.</title>
        <authorList>
            <person name="Goeker M."/>
        </authorList>
    </citation>
    <scope>NUCLEOTIDE SEQUENCE [LARGE SCALE GENOMIC DNA]</scope>
    <source>
        <strain evidence="4 5">DSM 100059</strain>
    </source>
</reference>
<evidence type="ECO:0000313" key="4">
    <source>
        <dbReference type="EMBL" id="TDX01407.1"/>
    </source>
</evidence>
<keyword evidence="1 4" id="KW-0378">Hydrolase</keyword>
<dbReference type="OrthoDB" id="428577at2"/>
<organism evidence="4 5">
    <name type="scientific">Dinghuibacter silviterrae</name>
    <dbReference type="NCBI Taxonomy" id="1539049"/>
    <lineage>
        <taxon>Bacteria</taxon>
        <taxon>Pseudomonadati</taxon>
        <taxon>Bacteroidota</taxon>
        <taxon>Chitinophagia</taxon>
        <taxon>Chitinophagales</taxon>
        <taxon>Chitinophagaceae</taxon>
        <taxon>Dinghuibacter</taxon>
    </lineage>
</organism>
<gene>
    <name evidence="4" type="ORF">EDB95_2442</name>
</gene>